<dbReference type="Proteomes" id="UP000287969">
    <property type="component" value="Chromosome"/>
</dbReference>
<evidence type="ECO:0000259" key="5">
    <source>
        <dbReference type="Pfam" id="PF04198"/>
    </source>
</evidence>
<dbReference type="InterPro" id="IPR037171">
    <property type="entry name" value="NagB/RpiA_transferase-like"/>
</dbReference>
<dbReference type="Gene3D" id="1.10.10.60">
    <property type="entry name" value="Homeodomain-like"/>
    <property type="match status" value="1"/>
</dbReference>
<dbReference type="AlphaFoldDB" id="A0A410QFM9"/>
<comment type="similarity">
    <text evidence="1">Belongs to the SorC transcriptional regulatory family.</text>
</comment>
<gene>
    <name evidence="7" type="ORF">EQM13_14695</name>
</gene>
<reference evidence="8" key="1">
    <citation type="submission" date="2019-01" db="EMBL/GenBank/DDBJ databases">
        <title>Draft genomes of a novel of Sporanaerobacter strains.</title>
        <authorList>
            <person name="Ma S."/>
        </authorList>
    </citation>
    <scope>NUCLEOTIDE SEQUENCE [LARGE SCALE GENOMIC DNA]</scope>
    <source>
        <strain evidence="8">NJN-17</strain>
    </source>
</reference>
<dbReference type="InterPro" id="IPR007324">
    <property type="entry name" value="Sugar-bd_dom_put"/>
</dbReference>
<accession>A0A410QFM9</accession>
<protein>
    <submittedName>
        <fullName evidence="7">Sugar-binding transcriptional regulator</fullName>
    </submittedName>
</protein>
<proteinExistence type="inferred from homology"/>
<dbReference type="PANTHER" id="PTHR34294:SF1">
    <property type="entry name" value="TRANSCRIPTIONAL REGULATOR LSRR"/>
    <property type="match status" value="1"/>
</dbReference>
<evidence type="ECO:0000256" key="1">
    <source>
        <dbReference type="ARBA" id="ARBA00010466"/>
    </source>
</evidence>
<dbReference type="InterPro" id="IPR051054">
    <property type="entry name" value="SorC_transcr_regulators"/>
</dbReference>
<dbReference type="Pfam" id="PF04198">
    <property type="entry name" value="Sugar-bind"/>
    <property type="match status" value="1"/>
</dbReference>
<name>A0A410QFM9_9FIRM</name>
<dbReference type="PANTHER" id="PTHR34294">
    <property type="entry name" value="TRANSCRIPTIONAL REGULATOR-RELATED"/>
    <property type="match status" value="1"/>
</dbReference>
<evidence type="ECO:0000313" key="7">
    <source>
        <dbReference type="EMBL" id="QAT62725.1"/>
    </source>
</evidence>
<dbReference type="Pfam" id="PF04545">
    <property type="entry name" value="Sigma70_r4"/>
    <property type="match status" value="1"/>
</dbReference>
<keyword evidence="2" id="KW-0805">Transcription regulation</keyword>
<dbReference type="SUPFAM" id="SSF100950">
    <property type="entry name" value="NagB/RpiA/CoA transferase-like"/>
    <property type="match status" value="1"/>
</dbReference>
<dbReference type="EMBL" id="CP035282">
    <property type="protein sequence ID" value="QAT62725.1"/>
    <property type="molecule type" value="Genomic_DNA"/>
</dbReference>
<dbReference type="GO" id="GO:0003677">
    <property type="term" value="F:DNA binding"/>
    <property type="evidence" value="ECO:0007669"/>
    <property type="project" value="UniProtKB-KW"/>
</dbReference>
<dbReference type="SUPFAM" id="SSF88659">
    <property type="entry name" value="Sigma3 and sigma4 domains of RNA polymerase sigma factors"/>
    <property type="match status" value="1"/>
</dbReference>
<dbReference type="GO" id="GO:0030246">
    <property type="term" value="F:carbohydrate binding"/>
    <property type="evidence" value="ECO:0007669"/>
    <property type="project" value="InterPro"/>
</dbReference>
<keyword evidence="4" id="KW-0804">Transcription</keyword>
<dbReference type="InterPro" id="IPR007630">
    <property type="entry name" value="RNA_pol_sigma70_r4"/>
</dbReference>
<dbReference type="OrthoDB" id="58802at2"/>
<dbReference type="Gene3D" id="3.40.50.1360">
    <property type="match status" value="1"/>
</dbReference>
<dbReference type="InterPro" id="IPR013324">
    <property type="entry name" value="RNA_pol_sigma_r3/r4-like"/>
</dbReference>
<feature type="domain" description="RNA polymerase sigma-70 region 4" evidence="6">
    <location>
        <begin position="25"/>
        <end position="56"/>
    </location>
</feature>
<dbReference type="GO" id="GO:0003700">
    <property type="term" value="F:DNA-binding transcription factor activity"/>
    <property type="evidence" value="ECO:0007669"/>
    <property type="project" value="InterPro"/>
</dbReference>
<dbReference type="KEGG" id="spoa:EQM13_14695"/>
<evidence type="ECO:0000256" key="3">
    <source>
        <dbReference type="ARBA" id="ARBA00023125"/>
    </source>
</evidence>
<organism evidence="7 8">
    <name type="scientific">Acidilutibacter cellobiosedens</name>
    <dbReference type="NCBI Taxonomy" id="2507161"/>
    <lineage>
        <taxon>Bacteria</taxon>
        <taxon>Bacillati</taxon>
        <taxon>Bacillota</taxon>
        <taxon>Tissierellia</taxon>
        <taxon>Tissierellales</taxon>
        <taxon>Acidilutibacteraceae</taxon>
        <taxon>Acidilutibacter</taxon>
    </lineage>
</organism>
<evidence type="ECO:0000313" key="8">
    <source>
        <dbReference type="Proteomes" id="UP000287969"/>
    </source>
</evidence>
<sequence length="330" mass="37170">MKKNSRMVGMSKNNYDIRLMVKCAQMYYDEGLNQGEIAEKLQISKSSVSRILSSARNENIVKISVVNPIKNQYIDLEKQMERKFKLKEVIIVDSMTNEPEEIKRELARAAAEYLKRVIKDDQIIGVTWGTTLSKIPEYVKNDRRNKVTFIPLVGGVGETNIEIHSNSIALELSKKFKGESRMLYAPSIVDNEDRKEIFIHDKNIQAFFELMKKADIALMGIGFPLLNTSTLIESGYFTLDDIEDLERQGATADICSMFIDKYGSGDKFELNKRIIGISLESLKKVPLKIGVAGYIEKKKAILASIAGGYVDVLIVDSKTAEAVLDLSYAF</sequence>
<keyword evidence="3" id="KW-0238">DNA-binding</keyword>
<evidence type="ECO:0000256" key="4">
    <source>
        <dbReference type="ARBA" id="ARBA00023163"/>
    </source>
</evidence>
<feature type="domain" description="Sugar-binding" evidence="5">
    <location>
        <begin position="73"/>
        <end position="324"/>
    </location>
</feature>
<evidence type="ECO:0000259" key="6">
    <source>
        <dbReference type="Pfam" id="PF04545"/>
    </source>
</evidence>
<keyword evidence="8" id="KW-1185">Reference proteome</keyword>
<dbReference type="GO" id="GO:0006352">
    <property type="term" value="P:DNA-templated transcription initiation"/>
    <property type="evidence" value="ECO:0007669"/>
    <property type="project" value="InterPro"/>
</dbReference>
<evidence type="ECO:0000256" key="2">
    <source>
        <dbReference type="ARBA" id="ARBA00023015"/>
    </source>
</evidence>